<dbReference type="GO" id="GO:0005634">
    <property type="term" value="C:nucleus"/>
    <property type="evidence" value="ECO:0007669"/>
    <property type="project" value="UniProtKB-SubCell"/>
</dbReference>
<dbReference type="GO" id="GO:0051177">
    <property type="term" value="P:meiotic sister chromatid cohesion"/>
    <property type="evidence" value="ECO:0007669"/>
    <property type="project" value="TreeGrafter"/>
</dbReference>
<gene>
    <name evidence="5" type="ORF">BOKJ2_LOCUS3213</name>
</gene>
<keyword evidence="2" id="KW-0539">Nucleus</keyword>
<feature type="region of interest" description="Disordered" evidence="3">
    <location>
        <begin position="492"/>
        <end position="519"/>
    </location>
</feature>
<dbReference type="PANTHER" id="PTHR12585">
    <property type="entry name" value="SCC1 / RAD21 FAMILY MEMBER"/>
    <property type="match status" value="1"/>
</dbReference>
<protein>
    <recommendedName>
        <fullName evidence="4">Rad21/Rec8-like protein N-terminal domain-containing protein</fullName>
    </recommendedName>
</protein>
<dbReference type="EMBL" id="CAJFCW020000002">
    <property type="protein sequence ID" value="CAG9091438.1"/>
    <property type="molecule type" value="Genomic_DNA"/>
</dbReference>
<feature type="domain" description="Rad21/Rec8-like protein N-terminal" evidence="4">
    <location>
        <begin position="1"/>
        <end position="119"/>
    </location>
</feature>
<dbReference type="OrthoDB" id="409763at2759"/>
<name>A0A811K3H0_9BILA</name>
<feature type="compositionally biased region" description="Low complexity" evidence="3">
    <location>
        <begin position="304"/>
        <end position="313"/>
    </location>
</feature>
<feature type="region of interest" description="Disordered" evidence="3">
    <location>
        <begin position="297"/>
        <end position="322"/>
    </location>
</feature>
<evidence type="ECO:0000256" key="1">
    <source>
        <dbReference type="ARBA" id="ARBA00004123"/>
    </source>
</evidence>
<dbReference type="Proteomes" id="UP000614601">
    <property type="component" value="Unassembled WGS sequence"/>
</dbReference>
<reference evidence="5" key="1">
    <citation type="submission" date="2020-09" db="EMBL/GenBank/DDBJ databases">
        <authorList>
            <person name="Kikuchi T."/>
        </authorList>
    </citation>
    <scope>NUCLEOTIDE SEQUENCE</scope>
    <source>
        <strain evidence="5">SH1</strain>
    </source>
</reference>
<dbReference type="Proteomes" id="UP000783686">
    <property type="component" value="Unassembled WGS sequence"/>
</dbReference>
<organism evidence="5 6">
    <name type="scientific">Bursaphelenchus okinawaensis</name>
    <dbReference type="NCBI Taxonomy" id="465554"/>
    <lineage>
        <taxon>Eukaryota</taxon>
        <taxon>Metazoa</taxon>
        <taxon>Ecdysozoa</taxon>
        <taxon>Nematoda</taxon>
        <taxon>Chromadorea</taxon>
        <taxon>Rhabditida</taxon>
        <taxon>Tylenchina</taxon>
        <taxon>Tylenchomorpha</taxon>
        <taxon>Aphelenchoidea</taxon>
        <taxon>Aphelenchoididae</taxon>
        <taxon>Bursaphelenchus</taxon>
    </lineage>
</organism>
<dbReference type="Pfam" id="PF04825">
    <property type="entry name" value="Rad21_Rec8_N"/>
    <property type="match status" value="1"/>
</dbReference>
<dbReference type="GO" id="GO:0030893">
    <property type="term" value="C:meiotic cohesin complex"/>
    <property type="evidence" value="ECO:0007669"/>
    <property type="project" value="TreeGrafter"/>
</dbReference>
<dbReference type="EMBL" id="CAJFDH010000002">
    <property type="protein sequence ID" value="CAD5210476.1"/>
    <property type="molecule type" value="Genomic_DNA"/>
</dbReference>
<dbReference type="GO" id="GO:0006302">
    <property type="term" value="P:double-strand break repair"/>
    <property type="evidence" value="ECO:0007669"/>
    <property type="project" value="TreeGrafter"/>
</dbReference>
<dbReference type="InterPro" id="IPR039781">
    <property type="entry name" value="Rad21/Rec8-like"/>
</dbReference>
<evidence type="ECO:0000259" key="4">
    <source>
        <dbReference type="Pfam" id="PF04825"/>
    </source>
</evidence>
<comment type="subcellular location">
    <subcellularLocation>
        <location evidence="1">Nucleus</location>
    </subcellularLocation>
</comment>
<proteinExistence type="predicted"/>
<dbReference type="GO" id="GO:0003682">
    <property type="term" value="F:chromatin binding"/>
    <property type="evidence" value="ECO:0007669"/>
    <property type="project" value="TreeGrafter"/>
</dbReference>
<dbReference type="PANTHER" id="PTHR12585:SF27">
    <property type="entry name" value="MEIOTIC RECOMBINATION PROTEIN REC8 HOMOLOG"/>
    <property type="match status" value="1"/>
</dbReference>
<comment type="caution">
    <text evidence="5">The sequence shown here is derived from an EMBL/GenBank/DDBJ whole genome shotgun (WGS) entry which is preliminary data.</text>
</comment>
<keyword evidence="6" id="KW-1185">Reference proteome</keyword>
<dbReference type="AlphaFoldDB" id="A0A811K3H0"/>
<evidence type="ECO:0000313" key="6">
    <source>
        <dbReference type="Proteomes" id="UP000614601"/>
    </source>
</evidence>
<evidence type="ECO:0000313" key="5">
    <source>
        <dbReference type="EMBL" id="CAD5210476.1"/>
    </source>
</evidence>
<accession>A0A811K3H0</accession>
<dbReference type="InterPro" id="IPR006910">
    <property type="entry name" value="Rad21_Rec8_N"/>
</dbReference>
<evidence type="ECO:0000256" key="2">
    <source>
        <dbReference type="ARBA" id="ARBA00023242"/>
    </source>
</evidence>
<evidence type="ECO:0000256" key="3">
    <source>
        <dbReference type="SAM" id="MobiDB-lite"/>
    </source>
</evidence>
<sequence length="614" mass="70984">MFYSLNILKKKNSQFYLIWKIAHNAKVTDREVATMDVEQYCQELCNYVPSGNVRDVANEVSNKMSLYLLSMLFYGIVATHNQKAGILLKKLEHVLVTLKPKIFVERRLHQVDLPQKEKRPQKRPLNADTEVVRDADIEMTDEEYAKRSRMFTLPEDIIERPFDIEQLMAEQGMDVLDVNNEEMNRVLNDELMPEVQNQNEYSLLQDQMIPEVQNQNYEDLMRMDEEFRDFDLRPPSPIEYETRSIDGNIGMETANQLSLFELDAGLLHQQDSRDATLSDVFSLSGLDPIILPRIEPTPRRRAIRAPSAAPSTSRRPRRRNRRLVIDEETEIPDEDLAQGITDYSDIIEELARAPEPKKPVSELLDMFTMIPKHMEERYEPFVDYVKEGNIAGILDVSMSDTSSMSSEYRRASELRSRVSGIPTMEDPIPKPDLSIQLDPLNDRTLMPPPDSFLENIPQPYQLPEEPMLNYPPEGPLNSTEVPFQDLSILQHDDSVQQRRRSSRASSMIPGRPSNIPEPDLIPEEEEQQVGLKEYLEDQRRQLSLENDVVAQGNLLERVLEKIEEDVIAHLDDVYSDPDSPKAKAKDFYNLLCLLKEGKLKERQDEPYGRIRLFI</sequence>